<reference evidence="1" key="1">
    <citation type="submission" date="2020-06" db="EMBL/GenBank/DDBJ databases">
        <title>WGS assembly of Ceratodon purpureus strain R40.</title>
        <authorList>
            <person name="Carey S.B."/>
            <person name="Jenkins J."/>
            <person name="Shu S."/>
            <person name="Lovell J.T."/>
            <person name="Sreedasyam A."/>
            <person name="Maumus F."/>
            <person name="Tiley G.P."/>
            <person name="Fernandez-Pozo N."/>
            <person name="Barry K."/>
            <person name="Chen C."/>
            <person name="Wang M."/>
            <person name="Lipzen A."/>
            <person name="Daum C."/>
            <person name="Saski C.A."/>
            <person name="Payton A.C."/>
            <person name="Mcbreen J.C."/>
            <person name="Conrad R.E."/>
            <person name="Kollar L.M."/>
            <person name="Olsson S."/>
            <person name="Huttunen S."/>
            <person name="Landis J.B."/>
            <person name="Wickett N.J."/>
            <person name="Johnson M.G."/>
            <person name="Rensing S.A."/>
            <person name="Grimwood J."/>
            <person name="Schmutz J."/>
            <person name="Mcdaniel S.F."/>
        </authorList>
    </citation>
    <scope>NUCLEOTIDE SEQUENCE</scope>
    <source>
        <strain evidence="1">R40</strain>
    </source>
</reference>
<proteinExistence type="predicted"/>
<dbReference type="EMBL" id="CM026425">
    <property type="protein sequence ID" value="KAG0576927.1"/>
    <property type="molecule type" value="Genomic_DNA"/>
</dbReference>
<accession>A0A8T0I1M8</accession>
<protein>
    <submittedName>
        <fullName evidence="1">Uncharacterized protein</fullName>
    </submittedName>
</protein>
<evidence type="ECO:0000313" key="1">
    <source>
        <dbReference type="EMBL" id="KAG0576927.1"/>
    </source>
</evidence>
<evidence type="ECO:0000313" key="2">
    <source>
        <dbReference type="Proteomes" id="UP000822688"/>
    </source>
</evidence>
<sequence length="103" mass="11898">MAYCMPIFWPNSIYTVSEFKYIYHGKELAIREARWPLPTRVPSRLSACFVLQLCVQCPTSCALESMFKLPSFRITVFEEDQVAVPPAVVRVTGWYRFELLVAS</sequence>
<dbReference type="AlphaFoldDB" id="A0A8T0I1M8"/>
<comment type="caution">
    <text evidence="1">The sequence shown here is derived from an EMBL/GenBank/DDBJ whole genome shotgun (WGS) entry which is preliminary data.</text>
</comment>
<keyword evidence="2" id="KW-1185">Reference proteome</keyword>
<gene>
    <name evidence="1" type="ORF">KC19_5G118700</name>
</gene>
<organism evidence="1 2">
    <name type="scientific">Ceratodon purpureus</name>
    <name type="common">Fire moss</name>
    <name type="synonym">Dicranum purpureum</name>
    <dbReference type="NCBI Taxonomy" id="3225"/>
    <lineage>
        <taxon>Eukaryota</taxon>
        <taxon>Viridiplantae</taxon>
        <taxon>Streptophyta</taxon>
        <taxon>Embryophyta</taxon>
        <taxon>Bryophyta</taxon>
        <taxon>Bryophytina</taxon>
        <taxon>Bryopsida</taxon>
        <taxon>Dicranidae</taxon>
        <taxon>Pseudoditrichales</taxon>
        <taxon>Ditrichaceae</taxon>
        <taxon>Ceratodon</taxon>
    </lineage>
</organism>
<name>A0A8T0I1M8_CERPU</name>
<dbReference type="Proteomes" id="UP000822688">
    <property type="component" value="Chromosome 5"/>
</dbReference>